<dbReference type="STRING" id="52689.AKG39_14065"/>
<dbReference type="RefSeq" id="WP_050741042.1">
    <property type="nucleotide sequence ID" value="NZ_RXYC01000014.1"/>
</dbReference>
<dbReference type="Pfam" id="PF13290">
    <property type="entry name" value="CHB_HEX_C_1"/>
    <property type="match status" value="1"/>
</dbReference>
<name>A0A0L6TXS3_9FIRM</name>
<comment type="caution">
    <text evidence="2">The sequence shown here is derived from an EMBL/GenBank/DDBJ whole genome shotgun (WGS) entry which is preliminary data.</text>
</comment>
<dbReference type="PROSITE" id="PS51257">
    <property type="entry name" value="PROKAR_LIPOPROTEIN"/>
    <property type="match status" value="1"/>
</dbReference>
<evidence type="ECO:0000313" key="2">
    <source>
        <dbReference type="EMBL" id="KNZ41079.1"/>
    </source>
</evidence>
<sequence>MKRKHENFLVILTLLLPFFLSGCVFSFMSVKPPSYSIKEGIYTAAVTVAINDPEANNITVYYTTDGSQPDTQSTVYILPIIIDETTTLKSIAVDGSGKKSKVETAVYTIDSETSTYIPDKANPGNGETADVYDQFMGVIAGMWVTQFPDNSTGVFSFYPINSITGSMTYTEISPEGYGDAYTAYYSIYPENGGYAGYIYLTGIESGGISPKSTTLYMEVNPNNLSQSYIEGFYYINNDLNEDSDDEIHDFLNNVY</sequence>
<feature type="domain" description="GH29D-like beta-sandwich" evidence="1">
    <location>
        <begin position="38"/>
        <end position="103"/>
    </location>
</feature>
<dbReference type="PATRIC" id="fig|52689.4.peg.2192"/>
<keyword evidence="3" id="KW-1185">Reference proteome</keyword>
<gene>
    <name evidence="2" type="ORF">AKG39_14065</name>
</gene>
<dbReference type="InterPro" id="IPR059177">
    <property type="entry name" value="GH29D-like_dom"/>
</dbReference>
<organism evidence="2 3">
    <name type="scientific">Acetobacterium bakii</name>
    <dbReference type="NCBI Taxonomy" id="52689"/>
    <lineage>
        <taxon>Bacteria</taxon>
        <taxon>Bacillati</taxon>
        <taxon>Bacillota</taxon>
        <taxon>Clostridia</taxon>
        <taxon>Eubacteriales</taxon>
        <taxon>Eubacteriaceae</taxon>
        <taxon>Acetobacterium</taxon>
    </lineage>
</organism>
<dbReference type="EMBL" id="LGYO01000036">
    <property type="protein sequence ID" value="KNZ41079.1"/>
    <property type="molecule type" value="Genomic_DNA"/>
</dbReference>
<proteinExistence type="predicted"/>
<reference evidence="3" key="1">
    <citation type="submission" date="2015-07" db="EMBL/GenBank/DDBJ databases">
        <title>Draft genome sequence of Acetobacterium bakii DSM 8293, a potential psychrophilic chemical producer through syngas fermentation.</title>
        <authorList>
            <person name="Song Y."/>
            <person name="Hwang S."/>
            <person name="Cho B.-K."/>
        </authorList>
    </citation>
    <scope>NUCLEOTIDE SEQUENCE [LARGE SCALE GENOMIC DNA]</scope>
    <source>
        <strain evidence="3">DSM 8239</strain>
    </source>
</reference>
<evidence type="ECO:0000259" key="1">
    <source>
        <dbReference type="Pfam" id="PF13290"/>
    </source>
</evidence>
<protein>
    <recommendedName>
        <fullName evidence="1">GH29D-like beta-sandwich domain-containing protein</fullName>
    </recommendedName>
</protein>
<accession>A0A0L6TXS3</accession>
<dbReference type="AlphaFoldDB" id="A0A0L6TXS3"/>
<evidence type="ECO:0000313" key="3">
    <source>
        <dbReference type="Proteomes" id="UP000036873"/>
    </source>
</evidence>
<dbReference type="Proteomes" id="UP000036873">
    <property type="component" value="Unassembled WGS sequence"/>
</dbReference>